<keyword evidence="4" id="KW-1185">Reference proteome</keyword>
<accession>A0A316F9J5</accession>
<evidence type="ECO:0000256" key="1">
    <source>
        <dbReference type="SAM" id="MobiDB-lite"/>
    </source>
</evidence>
<dbReference type="EMBL" id="QGGU01000015">
    <property type="protein sequence ID" value="PWK44425.1"/>
    <property type="molecule type" value="Genomic_DNA"/>
</dbReference>
<dbReference type="OrthoDB" id="9787621at2"/>
<dbReference type="AlphaFoldDB" id="A0A316F9J5"/>
<dbReference type="Pfam" id="PF01979">
    <property type="entry name" value="Amidohydro_1"/>
    <property type="match status" value="2"/>
</dbReference>
<dbReference type="Gene3D" id="3.20.20.140">
    <property type="entry name" value="Metal-dependent hydrolases"/>
    <property type="match status" value="2"/>
</dbReference>
<dbReference type="CDD" id="cd01309">
    <property type="entry name" value="Met_dep_hydrolase_C"/>
    <property type="match status" value="1"/>
</dbReference>
<dbReference type="InterPro" id="IPR051781">
    <property type="entry name" value="Metallo-dep_Hydrolase"/>
</dbReference>
<reference evidence="3 4" key="1">
    <citation type="submission" date="2018-05" db="EMBL/GenBank/DDBJ databases">
        <title>Genomic Encyclopedia of Type Strains, Phase IV (KMG-IV): sequencing the most valuable type-strain genomes for metagenomic binning, comparative biology and taxonomic classification.</title>
        <authorList>
            <person name="Goeker M."/>
        </authorList>
    </citation>
    <scope>NUCLEOTIDE SEQUENCE [LARGE SCALE GENOMIC DNA]</scope>
    <source>
        <strain evidence="3 4">DSM 25350</strain>
    </source>
</reference>
<feature type="region of interest" description="Disordered" evidence="1">
    <location>
        <begin position="987"/>
        <end position="1012"/>
    </location>
</feature>
<evidence type="ECO:0000313" key="3">
    <source>
        <dbReference type="EMBL" id="PWK44425.1"/>
    </source>
</evidence>
<dbReference type="PROSITE" id="PS51257">
    <property type="entry name" value="PROKAR_LIPOPROTEIN"/>
    <property type="match status" value="1"/>
</dbReference>
<keyword evidence="3" id="KW-0378">Hydrolase</keyword>
<dbReference type="InterPro" id="IPR006680">
    <property type="entry name" value="Amidohydro-rel"/>
</dbReference>
<dbReference type="InterPro" id="IPR011059">
    <property type="entry name" value="Metal-dep_hydrolase_composite"/>
</dbReference>
<dbReference type="SUPFAM" id="SSF51338">
    <property type="entry name" value="Composite domain of metallo-dependent hydrolases"/>
    <property type="match status" value="2"/>
</dbReference>
<organism evidence="3 4">
    <name type="scientific">Pleionea mediterranea</name>
    <dbReference type="NCBI Taxonomy" id="523701"/>
    <lineage>
        <taxon>Bacteria</taxon>
        <taxon>Pseudomonadati</taxon>
        <taxon>Pseudomonadota</taxon>
        <taxon>Gammaproteobacteria</taxon>
        <taxon>Oceanospirillales</taxon>
        <taxon>Pleioneaceae</taxon>
        <taxon>Pleionea</taxon>
    </lineage>
</organism>
<protein>
    <submittedName>
        <fullName evidence="3">Imidazolonepropionase-like amidohydrolase</fullName>
    </submittedName>
</protein>
<dbReference type="RefSeq" id="WP_109764985.1">
    <property type="nucleotide sequence ID" value="NZ_QGGU01000015.1"/>
</dbReference>
<feature type="domain" description="Amidohydrolase-related" evidence="2">
    <location>
        <begin position="872"/>
        <end position="956"/>
    </location>
</feature>
<comment type="caution">
    <text evidence="3">The sequence shown here is derived from an EMBL/GenBank/DDBJ whole genome shotgun (WGS) entry which is preliminary data.</text>
</comment>
<gene>
    <name evidence="3" type="ORF">C8D97_11527</name>
</gene>
<sequence>MNKISHSAFAATLAVMGCQTVLADQTSHVYGITDRSSNKVAFTHATVMIEPGKSIKDATLVIDNGRIMSVKRGGKAPADAKTVDLSNHVVYAGFIDPFSHYAFGKNESAFKWGEPPKYQGDRKGGNAWNDAIHAEVDWVDEFKADKKSAKNYIKNGFTSVQTAKIDGIFQGQSVTVSLGDGLPNELIYNANARHFGSFNKGSSKQSYPSSLMGSIALIRQTLSDSAWYQNAKGKTDHLITGEPVEYNDALENLNELSRVGMMFDPEGHLSAMRADPLFDPYRVDVAYIADGHEYTRINDIKALNATFVVAPNFPKKPDVSSFEAQLDTSLAELRHWERAPANPAVLAENKIPFAFSHYGLKNTGDFWKQIKVALKHGLSEKDALAALTTTPAKLAGIDKDAGQLKPGMMADLVIADGNLFKDGKIKQVYLQGKKHEMKPLFTSALAGEYGFNIGNDLLTLKLQQTEKKVTGEIVKGDENVKIKLHDHSDNQMQFSANLSKLGIEGVYRFSTRLINETLTGFALTPAAEKIALNAPRMVPQSNNDNDAETKDDTAAEFVSQVTLPNRAFGLTAEPEQQNIHIKNATIWTSDKQGVIENGDMLIRNGKIDKVGKNLSTPGGYDVIDATGKHVTAGIIDEHSHIAISKGVNEGSDAITAEVRIGDVVNPNDINIYRALAGGTTSAQLLHGSANPIGGQAQVIKLRWGSDAEGMKFKQAPGSIKFALGENVKQSNWGDKFTIRYPQTRMGVETIVRDAFLRAQEYKASFEKFDDLSGSMQDRTAPPRKNFRLDTLNEILESKRFVHSHSYVASEILSLMKIAEDFDFRIQTFTHILEGYKVAEEMAKHGASASTFADWWAYKFEVYDAIPGNTCLMMKNGVNVSVNSDSGDLIRRLNTEAAKSINYCGMKPEDAIKMVTINPAKQLKVDRYTGSLTEDKHADFVIWSGNPLSIYTKVEQTWIDGRKYFDRAADANMRVALAEEKNKLIQKVLGGDKSSSNGKDSNGKESNGDNSKTFASNERYLLKEEPAWHCEDNFDFWHWQQTRQDAHSHGQHYQGAH</sequence>
<dbReference type="InterPro" id="IPR032466">
    <property type="entry name" value="Metal_Hydrolase"/>
</dbReference>
<evidence type="ECO:0000313" key="4">
    <source>
        <dbReference type="Proteomes" id="UP000245790"/>
    </source>
</evidence>
<proteinExistence type="predicted"/>
<feature type="compositionally biased region" description="Low complexity" evidence="1">
    <location>
        <begin position="990"/>
        <end position="999"/>
    </location>
</feature>
<dbReference type="SUPFAM" id="SSF51556">
    <property type="entry name" value="Metallo-dependent hydrolases"/>
    <property type="match status" value="1"/>
</dbReference>
<dbReference type="PANTHER" id="PTHR43135">
    <property type="entry name" value="ALPHA-D-RIBOSE 1-METHYLPHOSPHONATE 5-TRIPHOSPHATE DIPHOSPHATASE"/>
    <property type="match status" value="1"/>
</dbReference>
<dbReference type="Proteomes" id="UP000245790">
    <property type="component" value="Unassembled WGS sequence"/>
</dbReference>
<name>A0A316F9J5_9GAMM</name>
<feature type="domain" description="Amidohydrolase-related" evidence="2">
    <location>
        <begin position="337"/>
        <end position="433"/>
    </location>
</feature>
<dbReference type="PANTHER" id="PTHR43135:SF3">
    <property type="entry name" value="ALPHA-D-RIBOSE 1-METHYLPHOSPHONATE 5-TRIPHOSPHATE DIPHOSPHATASE"/>
    <property type="match status" value="1"/>
</dbReference>
<dbReference type="GO" id="GO:0016810">
    <property type="term" value="F:hydrolase activity, acting on carbon-nitrogen (but not peptide) bonds"/>
    <property type="evidence" value="ECO:0007669"/>
    <property type="project" value="InterPro"/>
</dbReference>
<evidence type="ECO:0000259" key="2">
    <source>
        <dbReference type="Pfam" id="PF01979"/>
    </source>
</evidence>